<dbReference type="PRINTS" id="PR00625">
    <property type="entry name" value="JDOMAIN"/>
</dbReference>
<dbReference type="SUPFAM" id="SSF46565">
    <property type="entry name" value="Chaperone J-domain"/>
    <property type="match status" value="1"/>
</dbReference>
<keyword evidence="5" id="KW-1185">Reference proteome</keyword>
<dbReference type="CDD" id="cd06257">
    <property type="entry name" value="DnaJ"/>
    <property type="match status" value="1"/>
</dbReference>
<feature type="compositionally biased region" description="Low complexity" evidence="2">
    <location>
        <begin position="129"/>
        <end position="146"/>
    </location>
</feature>
<dbReference type="PROSITE" id="PS00636">
    <property type="entry name" value="DNAJ_1"/>
    <property type="match status" value="1"/>
</dbReference>
<reference evidence="4 5" key="1">
    <citation type="journal article" date="2022" name="bioRxiv">
        <title>Genomics of Preaxostyla Flagellates Illuminates Evolutionary Transitions and the Path Towards Mitochondrial Loss.</title>
        <authorList>
            <person name="Novak L.V.F."/>
            <person name="Treitli S.C."/>
            <person name="Pyrih J."/>
            <person name="Halakuc P."/>
            <person name="Pipaliya S.V."/>
            <person name="Vacek V."/>
            <person name="Brzon O."/>
            <person name="Soukal P."/>
            <person name="Eme L."/>
            <person name="Dacks J.B."/>
            <person name="Karnkowska A."/>
            <person name="Elias M."/>
            <person name="Hampl V."/>
        </authorList>
    </citation>
    <scope>NUCLEOTIDE SEQUENCE [LARGE SCALE GENOMIC DNA]</scope>
    <source>
        <strain evidence="4">NAU3</strain>
        <tissue evidence="4">Gut</tissue>
    </source>
</reference>
<sequence length="332" mass="36829">MSVDYYQTLGVPRNADEDTIKKAYKKLALKWHPDRNPDNKDQATETFKKIGEAYDVLGDAEKRKIYDQYGVDGLKASQQGADMSGAGGPHIFFTRSGGRGGQFVFHDAFDIFNMMFGGGGDDGMGFGGFSRSQQPRSQQRQQAQQRAPKKPVQDPPVTHELGLTLDELYAGCTKKMKIERTVMGEGGSRRESTILQIDIKPGYKEGTKITFERYGDENPNSIPADIIFIIKQKPHPIFRREGNDLYMKQTLTLQQSLCGFEITIPFLNGETRRLSSSNIITPGQTMAIAGSGMPNSKVASQKGNLIVTFDVKFPTSLTMEEKALLLRALPSN</sequence>
<dbReference type="SUPFAM" id="SSF49493">
    <property type="entry name" value="HSP40/DnaJ peptide-binding domain"/>
    <property type="match status" value="2"/>
</dbReference>
<dbReference type="SMART" id="SM00271">
    <property type="entry name" value="DnaJ"/>
    <property type="match status" value="1"/>
</dbReference>
<dbReference type="Gene3D" id="1.10.287.110">
    <property type="entry name" value="DnaJ domain"/>
    <property type="match status" value="1"/>
</dbReference>
<evidence type="ECO:0000313" key="5">
    <source>
        <dbReference type="Proteomes" id="UP001281761"/>
    </source>
</evidence>
<dbReference type="PROSITE" id="PS50076">
    <property type="entry name" value="DNAJ_2"/>
    <property type="match status" value="1"/>
</dbReference>
<dbReference type="PANTHER" id="PTHR24078">
    <property type="entry name" value="DNAJ HOMOLOG SUBFAMILY C MEMBER"/>
    <property type="match status" value="1"/>
</dbReference>
<keyword evidence="1" id="KW-0143">Chaperone</keyword>
<organism evidence="4 5">
    <name type="scientific">Blattamonas nauphoetae</name>
    <dbReference type="NCBI Taxonomy" id="2049346"/>
    <lineage>
        <taxon>Eukaryota</taxon>
        <taxon>Metamonada</taxon>
        <taxon>Preaxostyla</taxon>
        <taxon>Oxymonadida</taxon>
        <taxon>Blattamonas</taxon>
    </lineage>
</organism>
<dbReference type="EMBL" id="JARBJD010000555">
    <property type="protein sequence ID" value="KAK2941069.1"/>
    <property type="molecule type" value="Genomic_DNA"/>
</dbReference>
<feature type="domain" description="J" evidence="3">
    <location>
        <begin position="4"/>
        <end position="70"/>
    </location>
</feature>
<name>A0ABQ9WNM5_9EUKA</name>
<protein>
    <submittedName>
        <fullName evidence="4">Chaperone protein DnaJ</fullName>
    </submittedName>
</protein>
<dbReference type="InterPro" id="IPR018253">
    <property type="entry name" value="DnaJ_domain_CS"/>
</dbReference>
<evidence type="ECO:0000259" key="3">
    <source>
        <dbReference type="PROSITE" id="PS50076"/>
    </source>
</evidence>
<proteinExistence type="predicted"/>
<dbReference type="CDD" id="cd10747">
    <property type="entry name" value="DnaJ_C"/>
    <property type="match status" value="1"/>
</dbReference>
<dbReference type="InterPro" id="IPR051339">
    <property type="entry name" value="DnaJ_subfamily_B"/>
</dbReference>
<dbReference type="Gene3D" id="2.60.260.20">
    <property type="entry name" value="Urease metallochaperone UreE, N-terminal domain"/>
    <property type="match status" value="2"/>
</dbReference>
<dbReference type="InterPro" id="IPR002939">
    <property type="entry name" value="DnaJ_C"/>
</dbReference>
<dbReference type="PANTHER" id="PTHR24078:SF553">
    <property type="entry name" value="DNAJ HOMOLOG SUBFAMILY B MEMBER 5"/>
    <property type="match status" value="1"/>
</dbReference>
<evidence type="ECO:0000256" key="2">
    <source>
        <dbReference type="SAM" id="MobiDB-lite"/>
    </source>
</evidence>
<gene>
    <name evidence="4" type="ORF">BLNAU_24016</name>
</gene>
<dbReference type="InterPro" id="IPR008971">
    <property type="entry name" value="HSP40/DnaJ_pept-bd"/>
</dbReference>
<feature type="region of interest" description="Disordered" evidence="2">
    <location>
        <begin position="123"/>
        <end position="158"/>
    </location>
</feature>
<evidence type="ECO:0000313" key="4">
    <source>
        <dbReference type="EMBL" id="KAK2941069.1"/>
    </source>
</evidence>
<dbReference type="InterPro" id="IPR001623">
    <property type="entry name" value="DnaJ_domain"/>
</dbReference>
<dbReference type="InterPro" id="IPR036869">
    <property type="entry name" value="J_dom_sf"/>
</dbReference>
<comment type="caution">
    <text evidence="4">The sequence shown here is derived from an EMBL/GenBank/DDBJ whole genome shotgun (WGS) entry which is preliminary data.</text>
</comment>
<dbReference type="Proteomes" id="UP001281761">
    <property type="component" value="Unassembled WGS sequence"/>
</dbReference>
<dbReference type="Pfam" id="PF01556">
    <property type="entry name" value="DnaJ_C"/>
    <property type="match status" value="1"/>
</dbReference>
<evidence type="ECO:0000256" key="1">
    <source>
        <dbReference type="ARBA" id="ARBA00023186"/>
    </source>
</evidence>
<dbReference type="Pfam" id="PF00226">
    <property type="entry name" value="DnaJ"/>
    <property type="match status" value="1"/>
</dbReference>
<accession>A0ABQ9WNM5</accession>